<dbReference type="EMBL" id="ABJB010281490">
    <property type="status" value="NOT_ANNOTATED_CDS"/>
    <property type="molecule type" value="Genomic_DNA"/>
</dbReference>
<feature type="non-terminal residue" evidence="2">
    <location>
        <position position="162"/>
    </location>
</feature>
<dbReference type="Proteomes" id="UP000001555">
    <property type="component" value="Unassembled WGS sequence"/>
</dbReference>
<dbReference type="InParanoid" id="B7QHE7"/>
<reference evidence="3" key="2">
    <citation type="submission" date="2020-05" db="UniProtKB">
        <authorList>
            <consortium name="EnsemblMetazoa"/>
        </authorList>
    </citation>
    <scope>IDENTIFICATION</scope>
    <source>
        <strain evidence="3">wikel</strain>
    </source>
</reference>
<reference evidence="2 4" key="1">
    <citation type="submission" date="2008-03" db="EMBL/GenBank/DDBJ databases">
        <title>Annotation of Ixodes scapularis.</title>
        <authorList>
            <consortium name="Ixodes scapularis Genome Project Consortium"/>
            <person name="Caler E."/>
            <person name="Hannick L.I."/>
            <person name="Bidwell S."/>
            <person name="Joardar V."/>
            <person name="Thiagarajan M."/>
            <person name="Amedeo P."/>
            <person name="Galinsky K.J."/>
            <person name="Schobel S."/>
            <person name="Inman J."/>
            <person name="Hostetler J."/>
            <person name="Miller J."/>
            <person name="Hammond M."/>
            <person name="Megy K."/>
            <person name="Lawson D."/>
            <person name="Kodira C."/>
            <person name="Sutton G."/>
            <person name="Meyer J."/>
            <person name="Hill C.A."/>
            <person name="Birren B."/>
            <person name="Nene V."/>
            <person name="Collins F."/>
            <person name="Alarcon-Chaidez F."/>
            <person name="Wikel S."/>
            <person name="Strausberg R."/>
        </authorList>
    </citation>
    <scope>NUCLEOTIDE SEQUENCE [LARGE SCALE GENOMIC DNA]</scope>
    <source>
        <strain evidence="4">Wikel</strain>
        <strain evidence="2">Wikel colony</strain>
    </source>
</reference>
<sequence>SSTVAVNSSTSFCCSARGPSSAFTNSRSDFSEGIPSVALESSRRSLSTASSASGAVTGGFSRAEATSSSSLSLSVARISLTISSKVASLQVTTSSSTAAYSARPTSRPCSFKELSTASWSSISCITSLSSELSPRHCSFKNPAWAKQLAMAVAFTSLHAAAS</sequence>
<feature type="region of interest" description="Disordered" evidence="1">
    <location>
        <begin position="1"/>
        <end position="25"/>
    </location>
</feature>
<protein>
    <submittedName>
        <fullName evidence="2 3">Uncharacterized protein</fullName>
    </submittedName>
</protein>
<evidence type="ECO:0000313" key="3">
    <source>
        <dbReference type="EnsemblMetazoa" id="ISCW014134-PA"/>
    </source>
</evidence>
<evidence type="ECO:0000313" key="4">
    <source>
        <dbReference type="Proteomes" id="UP000001555"/>
    </source>
</evidence>
<dbReference type="HOGENOM" id="CLU_1639609_0_0_1"/>
<feature type="non-terminal residue" evidence="2">
    <location>
        <position position="1"/>
    </location>
</feature>
<organism>
    <name type="scientific">Ixodes scapularis</name>
    <name type="common">Black-legged tick</name>
    <name type="synonym">Deer tick</name>
    <dbReference type="NCBI Taxonomy" id="6945"/>
    <lineage>
        <taxon>Eukaryota</taxon>
        <taxon>Metazoa</taxon>
        <taxon>Ecdysozoa</taxon>
        <taxon>Arthropoda</taxon>
        <taxon>Chelicerata</taxon>
        <taxon>Arachnida</taxon>
        <taxon>Acari</taxon>
        <taxon>Parasitiformes</taxon>
        <taxon>Ixodida</taxon>
        <taxon>Ixodoidea</taxon>
        <taxon>Ixodidae</taxon>
        <taxon>Ixodinae</taxon>
        <taxon>Ixodes</taxon>
    </lineage>
</organism>
<evidence type="ECO:0000313" key="2">
    <source>
        <dbReference type="EMBL" id="EEC18268.1"/>
    </source>
</evidence>
<dbReference type="PaxDb" id="6945-B7QHE7"/>
<dbReference type="VEuPathDB" id="VectorBase:ISCI014134"/>
<gene>
    <name evidence="2" type="ORF">IscW_ISCW014134</name>
</gene>
<dbReference type="EnsemblMetazoa" id="ISCW014134-RA">
    <property type="protein sequence ID" value="ISCW014134-PA"/>
    <property type="gene ID" value="ISCW014134"/>
</dbReference>
<keyword evidence="4" id="KW-1185">Reference proteome</keyword>
<dbReference type="EMBL" id="DS939152">
    <property type="protein sequence ID" value="EEC18268.1"/>
    <property type="molecule type" value="Genomic_DNA"/>
</dbReference>
<dbReference type="AlphaFoldDB" id="B7QHE7"/>
<name>B7QHE7_IXOSC</name>
<dbReference type="VEuPathDB" id="VectorBase:ISCW014134"/>
<accession>B7QHE7</accession>
<feature type="compositionally biased region" description="Polar residues" evidence="1">
    <location>
        <begin position="1"/>
        <end position="13"/>
    </location>
</feature>
<evidence type="ECO:0000256" key="1">
    <source>
        <dbReference type="SAM" id="MobiDB-lite"/>
    </source>
</evidence>
<proteinExistence type="predicted"/>